<dbReference type="InterPro" id="IPR005064">
    <property type="entry name" value="BUG"/>
</dbReference>
<evidence type="ECO:0000256" key="1">
    <source>
        <dbReference type="ARBA" id="ARBA00006987"/>
    </source>
</evidence>
<dbReference type="PIRSF" id="PIRSF017082">
    <property type="entry name" value="YflP"/>
    <property type="match status" value="1"/>
</dbReference>
<feature type="chain" id="PRO_5016441483" evidence="2">
    <location>
        <begin position="26"/>
        <end position="324"/>
    </location>
</feature>
<feature type="signal peptide" evidence="2">
    <location>
        <begin position="1"/>
        <end position="25"/>
    </location>
</feature>
<dbReference type="RefSeq" id="WP_110787361.1">
    <property type="nucleotide sequence ID" value="NZ_QKQS01000023.1"/>
</dbReference>
<comment type="similarity">
    <text evidence="1">Belongs to the UPF0065 (bug) family.</text>
</comment>
<comment type="caution">
    <text evidence="3">The sequence shown here is derived from an EMBL/GenBank/DDBJ whole genome shotgun (WGS) entry which is preliminary data.</text>
</comment>
<dbReference type="InterPro" id="IPR042100">
    <property type="entry name" value="Bug_dom1"/>
</dbReference>
<dbReference type="Proteomes" id="UP000248134">
    <property type="component" value="Unassembled WGS sequence"/>
</dbReference>
<dbReference type="OrthoDB" id="7253390at2"/>
<dbReference type="Gene3D" id="3.40.190.10">
    <property type="entry name" value="Periplasmic binding protein-like II"/>
    <property type="match status" value="1"/>
</dbReference>
<reference evidence="3 4" key="1">
    <citation type="submission" date="2018-06" db="EMBL/GenBank/DDBJ databases">
        <title>Draft Whole-Genome Sequence of the purple photosynthetic bacterium Rhodospeudomonas palustris XCP.</title>
        <authorList>
            <person name="Rayyan A."/>
            <person name="Meyer T.E."/>
            <person name="Kyndt J.A."/>
        </authorList>
    </citation>
    <scope>NUCLEOTIDE SEQUENCE [LARGE SCALE GENOMIC DNA]</scope>
    <source>
        <strain evidence="3 4">XCP</strain>
    </source>
</reference>
<sequence length="324" mass="34605">MPITRRALLAGSAAALTTPLWPAMAATDWPSRVVKTVSPYGAGGANDISLRILNDFFERELKQQFIVENKPGAGTRIANEMVAHSQPDGYTLLYAAAPYATAEALFGKLNYQRSELRPVAMAAFAPIFLIVNAKSEFKTLPELIAYGKAKPEGLTFGSPGPGSQPHLAAELLFKTAGVKGLNVPLRGDAAAYTELLAERVDATFTAISSALPHIKAGNFRVLGAGSAERSAIYPEAPTLTELGYPQVVATGWYGFMAPAATPSPIVERLQELVLRALADAEVKNKLLAQGLDAHGLRGPEFAAFIDAETTKWSRVIEDAGLREK</sequence>
<keyword evidence="2" id="KW-0732">Signal</keyword>
<dbReference type="Pfam" id="PF03401">
    <property type="entry name" value="TctC"/>
    <property type="match status" value="1"/>
</dbReference>
<evidence type="ECO:0000256" key="2">
    <source>
        <dbReference type="SAM" id="SignalP"/>
    </source>
</evidence>
<gene>
    <name evidence="3" type="ORF">DNX69_18460</name>
</gene>
<dbReference type="Gene3D" id="3.40.190.150">
    <property type="entry name" value="Bordetella uptake gene, domain 1"/>
    <property type="match status" value="1"/>
</dbReference>
<dbReference type="EMBL" id="QKQS01000023">
    <property type="protein sequence ID" value="PZA11275.1"/>
    <property type="molecule type" value="Genomic_DNA"/>
</dbReference>
<organism evidence="3 4">
    <name type="scientific">Rhodopseudomonas palustris</name>
    <dbReference type="NCBI Taxonomy" id="1076"/>
    <lineage>
        <taxon>Bacteria</taxon>
        <taxon>Pseudomonadati</taxon>
        <taxon>Pseudomonadota</taxon>
        <taxon>Alphaproteobacteria</taxon>
        <taxon>Hyphomicrobiales</taxon>
        <taxon>Nitrobacteraceae</taxon>
        <taxon>Rhodopseudomonas</taxon>
    </lineage>
</organism>
<dbReference type="PROSITE" id="PS51318">
    <property type="entry name" value="TAT"/>
    <property type="match status" value="1"/>
</dbReference>
<proteinExistence type="inferred from homology"/>
<dbReference type="SUPFAM" id="SSF53850">
    <property type="entry name" value="Periplasmic binding protein-like II"/>
    <property type="match status" value="1"/>
</dbReference>
<accession>A0A323UEE9</accession>
<dbReference type="AlphaFoldDB" id="A0A323UEE9"/>
<dbReference type="PANTHER" id="PTHR42928:SF5">
    <property type="entry name" value="BLR1237 PROTEIN"/>
    <property type="match status" value="1"/>
</dbReference>
<dbReference type="PANTHER" id="PTHR42928">
    <property type="entry name" value="TRICARBOXYLATE-BINDING PROTEIN"/>
    <property type="match status" value="1"/>
</dbReference>
<name>A0A323UEE9_RHOPL</name>
<dbReference type="InterPro" id="IPR006311">
    <property type="entry name" value="TAT_signal"/>
</dbReference>
<evidence type="ECO:0000313" key="3">
    <source>
        <dbReference type="EMBL" id="PZA11275.1"/>
    </source>
</evidence>
<dbReference type="CDD" id="cd07012">
    <property type="entry name" value="PBP2_Bug_TTT"/>
    <property type="match status" value="1"/>
</dbReference>
<protein>
    <submittedName>
        <fullName evidence="3">Tripartite tricarboxylate transporter substrate binding protein</fullName>
    </submittedName>
</protein>
<evidence type="ECO:0000313" key="4">
    <source>
        <dbReference type="Proteomes" id="UP000248134"/>
    </source>
</evidence>